<dbReference type="PANTHER" id="PTHR32305">
    <property type="match status" value="1"/>
</dbReference>
<evidence type="ECO:0000256" key="4">
    <source>
        <dbReference type="SAM" id="MobiDB-lite"/>
    </source>
</evidence>
<comment type="subcellular location">
    <subcellularLocation>
        <location evidence="1">Secreted</location>
    </subcellularLocation>
</comment>
<name>A0A2T3YQM4_TRIA4</name>
<gene>
    <name evidence="7" type="ORF">M441DRAFT_455769</name>
</gene>
<dbReference type="SUPFAM" id="SSF69318">
    <property type="entry name" value="Integrin alpha N-terminal domain"/>
    <property type="match status" value="1"/>
</dbReference>
<feature type="non-terminal residue" evidence="7">
    <location>
        <position position="2218"/>
    </location>
</feature>
<keyword evidence="8" id="KW-1185">Reference proteome</keyword>
<evidence type="ECO:0000256" key="2">
    <source>
        <dbReference type="ARBA" id="ARBA00022525"/>
    </source>
</evidence>
<protein>
    <recommendedName>
        <fullName evidence="9">SpvB-domain-containing protein</fullName>
    </recommendedName>
</protein>
<dbReference type="NCBIfam" id="TIGR03696">
    <property type="entry name" value="Rhs_assc_core"/>
    <property type="match status" value="1"/>
</dbReference>
<dbReference type="Pfam" id="PF12256">
    <property type="entry name" value="TcdB_toxin_midN"/>
    <property type="match status" value="1"/>
</dbReference>
<dbReference type="InterPro" id="IPR022044">
    <property type="entry name" value="TcdB_toxin_mid/C"/>
</dbReference>
<dbReference type="Gene3D" id="2.180.10.10">
    <property type="entry name" value="RHS repeat-associated core"/>
    <property type="match status" value="1"/>
</dbReference>
<evidence type="ECO:0000256" key="1">
    <source>
        <dbReference type="ARBA" id="ARBA00004613"/>
    </source>
</evidence>
<organism evidence="7 8">
    <name type="scientific">Trichoderma asperellum (strain ATCC 204424 / CBS 433.97 / NBRC 101777)</name>
    <dbReference type="NCBI Taxonomy" id="1042311"/>
    <lineage>
        <taxon>Eukaryota</taxon>
        <taxon>Fungi</taxon>
        <taxon>Dikarya</taxon>
        <taxon>Ascomycota</taxon>
        <taxon>Pezizomycotina</taxon>
        <taxon>Sordariomycetes</taxon>
        <taxon>Hypocreomycetidae</taxon>
        <taxon>Hypocreales</taxon>
        <taxon>Hypocreaceae</taxon>
        <taxon>Trichoderma</taxon>
    </lineage>
</organism>
<keyword evidence="3" id="KW-0843">Virulence</keyword>
<dbReference type="OrthoDB" id="5426877at2759"/>
<feature type="region of interest" description="Disordered" evidence="4">
    <location>
        <begin position="1"/>
        <end position="57"/>
    </location>
</feature>
<dbReference type="InterPro" id="IPR022385">
    <property type="entry name" value="Rhs_assc_core"/>
</dbReference>
<sequence length="2218" mass="249013">MMDPTSRPNTFAARPTAPSTTTSTFTTSKPFLPTTEVVKPEGSKGVGDGIPGFTSSFNTSGKSGGAIRPIGENFSVNPANGTLSFSLPINTSPSRGGFGPNLALSYDSGSGNGPFGFGWSVHLPAIQRKTSDGVPTYRVGEDEFVFEGSELVPWIDEKDVVVKKIGHHHVMRYRPRFESHTTRIEKWTRDNDSTDVHWRTISGGVTSIFGLDDMCRIVDSSQSSKDIFSWLLCRSFDTFGNAIEYVYKPEDGAGLEDIPPWEANRSTNAKLRQRYIKRIKYGNRNPNRDMETWEPTEWPSKDNDWMFEVVFDYGEHQLAHNGKAASFAENQTWDVRKDCFSASNSGFEVRTYRLCRRVLMFHRFHELRPGSGQPSEVLITSTTFSYRENAFGSFLTETFVSGHELSGMTYKTQSVPPWTFSYSQCPDPQTLKRFSASAINLVDLPSIGLWQSEWIDLDGEGLPGLLLRLQDGTLSYQRNVGGSLSFDSSCSFLLDPQVLRQQPTPGLVKGSNFLDLDRNGRLNLVFKDPKGVPCGFYERIAEEDTWSKYCEFPETPNCNIQQHQQPDFVVSIDLTGNGSADLLFSINDSQDLMWQKSLGKVGFAALKCTSTNLETSSYSPRLTNSNETKTYVADMTGDGLSDLVEISANRIAYWANLGHGRFASMVEMGNPPILASQESFEQERVKLIDVDGTGTTDLLYILPGGGAHLYYNFSGNQWSDRILIRGIPQLSSPLNAFVLDLFGQGTALLCWADTTMSSTGTADTIHYLDLMGGQKPHLLSGYANSLGSTTSVVYAPSTSYFLKDCREGKPWTTRLPHPVQCIASVDHHDQITGNSSTVRYMYHNGYYDYFDKQFSGFEMVEEWYSERIIIGPKEVYEPPEVHKKSWFCVGQSLAIDTQHFFPHYAAPRVASSISTMGTHENELEGLRALRGTLMRSEMYGLDGSPRQTVPYAIDEQAYEVSQIQKKGANKYAVFQMSPRESVSTQLEQRLDDPRVTHEIVLEINDYGSVEKSLRVVYPRRTKAASLSSDTNPVFSDVVDNQSKGNVSFSRCWYTNAIDWFTDPTHPQGYYRTPLPWRQQDCEIVHMSLPQPHVSILEIDQVRLINFEEFPSVDTLGKLYKQAKALRSETKTFFRNSDLSQRLSAGKIEAMSLLDQTYQLAFTPEILEKIQTGRSTCGIVRSPKELATALSIGGYADLDDDGCWWAVSGRALFQQPSQSDVPSRSELMLARSSFYTPTVMEDAFKNVSSIALDTYWLMAESSTDAMGNIMHFKNDYRVLQPIKITDANQVSQQLVYDELSNSITTALKGPTGDELDCDSLDDPSGDATRRLLGNSSSRTLVCLDQFSKSQLQKINDSNEETKITPSFSVSISRDLPYRRSSSPKLMVVVSHLDGGGNVVQTATLAHPDDPKKKWLISGISAHDSSGNVIRALESIFSTSPAYSSAATPNSSTLAPVNTNFFDACGRSVGTLFAEHTWTKTVIGPWASLEYSTNDTLLCQLPQEDPNLGVYFLRLSSTSYLPIWADLQQQSVLRGSSSSALAIKKSLAYAEVSAPSITHYGACGLPVRHVQVAGDKTYTRSYVYDYSGNRIRDFDSSNRLVEKRIHDFMNRPLQSSGMDTGEKWAIPDASGASFFSWNSKGIYFELKYDCLRRGKEKLMTDYRQMPTKSMVVIKTVYGDDCGGLGPAYSKGKIWKVLDQSGINTNMEFDIRGRCVRSHYEPATEYKVILDWQTEHTVQLETDAQFVHTSTFNNLDQCLEESDSQGNRTRRVHNLLGQVERVDYSHHSSVREPNWVPYLKESSFRADGLPERNRYGNNVEVVFKYDAMSKHLISKKTTRPTASGSIETFQDFSYTYDCRSRQVHVKDSSQQAKFFYNCRVDPEWEYTYDTVGQLIEATGRGQLTTEQGQAVQLQPYSANTGNKPLSKITNGDRLYKYLETYKYDIDGNMRSITHSAPDSTKVTGWTRKFLYNERSLLSPSDQKVANNQLSKTFVGERPDSGERYAYDQTGCMTHLPQYSHLRWDMNDMLAASSTQKVDDTKGIPEMTYYVYDSFGNRVRKVTESGASIGSTPRKTKETFYLSGFELQRKYNKIKKTRYICKVSGGSDTLALIETTSDNGGRGGTQRENAPLIRFQIGTGSELDDKGQLITYEEYTPFGSPIYTAVYKDVKAPRTYRFARYEHDRETGLYHCGARYYASWLGRWTSPDPMGDVDGPNLYQYV</sequence>
<dbReference type="Proteomes" id="UP000240493">
    <property type="component" value="Unassembled WGS sequence"/>
</dbReference>
<dbReference type="GO" id="GO:0005576">
    <property type="term" value="C:extracellular region"/>
    <property type="evidence" value="ECO:0007669"/>
    <property type="project" value="UniProtKB-SubCell"/>
</dbReference>
<proteinExistence type="predicted"/>
<dbReference type="PANTHER" id="PTHR32305:SF15">
    <property type="entry name" value="PROTEIN RHSA-RELATED"/>
    <property type="match status" value="1"/>
</dbReference>
<evidence type="ECO:0000256" key="3">
    <source>
        <dbReference type="ARBA" id="ARBA00023026"/>
    </source>
</evidence>
<feature type="domain" description="Insecticide toxin TcdB middle/N-terminal" evidence="6">
    <location>
        <begin position="735"/>
        <end position="862"/>
    </location>
</feature>
<dbReference type="InterPro" id="IPR050708">
    <property type="entry name" value="T6SS_VgrG/RHS"/>
</dbReference>
<dbReference type="STRING" id="1042311.A0A2T3YQM4"/>
<feature type="compositionally biased region" description="Low complexity" evidence="4">
    <location>
        <begin position="10"/>
        <end position="35"/>
    </location>
</feature>
<feature type="domain" description="Insecticide toxin TcdB middle/C-terminal" evidence="5">
    <location>
        <begin position="927"/>
        <end position="1041"/>
    </location>
</feature>
<evidence type="ECO:0000259" key="6">
    <source>
        <dbReference type="Pfam" id="PF12256"/>
    </source>
</evidence>
<dbReference type="Pfam" id="PF12255">
    <property type="entry name" value="TcdB_toxin_midC"/>
    <property type="match status" value="1"/>
</dbReference>
<dbReference type="PRINTS" id="PR01341">
    <property type="entry name" value="SALSPVBPROT"/>
</dbReference>
<accession>A0A2T3YQM4</accession>
<dbReference type="GO" id="GO:0005737">
    <property type="term" value="C:cytoplasm"/>
    <property type="evidence" value="ECO:0007669"/>
    <property type="project" value="InterPro"/>
</dbReference>
<dbReference type="EMBL" id="KZ679295">
    <property type="protein sequence ID" value="PTB34819.1"/>
    <property type="molecule type" value="Genomic_DNA"/>
</dbReference>
<dbReference type="InterPro" id="IPR022045">
    <property type="entry name" value="TcdB_toxin_mid/N"/>
</dbReference>
<dbReference type="Pfam" id="PF03534">
    <property type="entry name" value="SpvB"/>
    <property type="match status" value="1"/>
</dbReference>
<reference evidence="7 8" key="1">
    <citation type="submission" date="2016-07" db="EMBL/GenBank/DDBJ databases">
        <title>Multiple horizontal gene transfer events from other fungi enriched the ability of initially mycotrophic Trichoderma (Ascomycota) to feed on dead plant biomass.</title>
        <authorList>
            <consortium name="DOE Joint Genome Institute"/>
            <person name="Aerts A."/>
            <person name="Atanasova L."/>
            <person name="Chenthamara K."/>
            <person name="Zhang J."/>
            <person name="Grujic M."/>
            <person name="Henrissat B."/>
            <person name="Kuo A."/>
            <person name="Salamov A."/>
            <person name="Lipzen A."/>
            <person name="Labutti K."/>
            <person name="Barry K."/>
            <person name="Miao Y."/>
            <person name="Rahimi M.J."/>
            <person name="Shen Q."/>
            <person name="Grigoriev I.V."/>
            <person name="Kubicek C.P."/>
            <person name="Druzhinina I.S."/>
        </authorList>
    </citation>
    <scope>NUCLEOTIDE SEQUENCE [LARGE SCALE GENOMIC DNA]</scope>
    <source>
        <strain evidence="7 8">CBS 433.97</strain>
    </source>
</reference>
<evidence type="ECO:0000313" key="7">
    <source>
        <dbReference type="EMBL" id="PTB34819.1"/>
    </source>
</evidence>
<keyword evidence="2" id="KW-0964">Secreted</keyword>
<dbReference type="InterPro" id="IPR003284">
    <property type="entry name" value="Sal_SpvB"/>
</dbReference>
<evidence type="ECO:0008006" key="9">
    <source>
        <dbReference type="Google" id="ProtNLM"/>
    </source>
</evidence>
<evidence type="ECO:0000259" key="5">
    <source>
        <dbReference type="Pfam" id="PF12255"/>
    </source>
</evidence>
<dbReference type="InterPro" id="IPR028994">
    <property type="entry name" value="Integrin_alpha_N"/>
</dbReference>
<evidence type="ECO:0000313" key="8">
    <source>
        <dbReference type="Proteomes" id="UP000240493"/>
    </source>
</evidence>